<dbReference type="EMBL" id="CP000233">
    <property type="protein sequence ID" value="ABD99545.1"/>
    <property type="molecule type" value="Genomic_DNA"/>
</dbReference>
<dbReference type="Proteomes" id="UP000006559">
    <property type="component" value="Chromosome"/>
</dbReference>
<evidence type="ECO:0000256" key="1">
    <source>
        <dbReference type="SAM" id="MobiDB-lite"/>
    </source>
</evidence>
<accession>A0JQH5</accession>
<dbReference type="KEGG" id="lsl:LSL_0735"/>
<protein>
    <submittedName>
        <fullName evidence="2">Hypohetical protein, phage associated</fullName>
    </submittedName>
</protein>
<feature type="compositionally biased region" description="Basic and acidic residues" evidence="1">
    <location>
        <begin position="1"/>
        <end position="25"/>
    </location>
</feature>
<dbReference type="AlphaFoldDB" id="A0JQH5"/>
<dbReference type="RefSeq" id="WP_011475899.1">
    <property type="nucleotide sequence ID" value="NC_007929.1"/>
</dbReference>
<dbReference type="HOGENOM" id="CLU_2973863_0_0_9"/>
<reference evidence="2 3" key="1">
    <citation type="journal article" date="2006" name="Proc. Natl. Acad. Sci. U.S.A.">
        <title>Multireplicon genome architecture of Lactobacillus salivarius.</title>
        <authorList>
            <person name="Claesson M.J."/>
            <person name="Li Y."/>
            <person name="Leahy S."/>
            <person name="Canchaya C."/>
            <person name="van Pijkeren J.P."/>
            <person name="Cerdeno-Tarraga A.M."/>
            <person name="Parkhill J."/>
            <person name="Flynn S."/>
            <person name="O'Sullivan G.C."/>
            <person name="Collins J.K."/>
            <person name="Higgins D."/>
            <person name="Shanahan F."/>
            <person name="Fitzgerald G.F."/>
            <person name="van Sinderen D."/>
            <person name="O'Toole P.W."/>
        </authorList>
    </citation>
    <scope>NUCLEOTIDE SEQUENCE [LARGE SCALE GENOMIC DNA]</scope>
    <source>
        <strain evidence="2 3">UCC118</strain>
    </source>
</reference>
<organism evidence="2 3">
    <name type="scientific">Ligilactobacillus salivarius (strain UCC118)</name>
    <name type="common">Lactobacillus salivarius</name>
    <dbReference type="NCBI Taxonomy" id="362948"/>
    <lineage>
        <taxon>Bacteria</taxon>
        <taxon>Bacillati</taxon>
        <taxon>Bacillota</taxon>
        <taxon>Bacilli</taxon>
        <taxon>Lactobacillales</taxon>
        <taxon>Lactobacillaceae</taxon>
        <taxon>Ligilactobacillus</taxon>
    </lineage>
</organism>
<feature type="region of interest" description="Disordered" evidence="1">
    <location>
        <begin position="1"/>
        <end position="58"/>
    </location>
</feature>
<proteinExistence type="predicted"/>
<evidence type="ECO:0000313" key="3">
    <source>
        <dbReference type="Proteomes" id="UP000006559"/>
    </source>
</evidence>
<evidence type="ECO:0000313" key="2">
    <source>
        <dbReference type="EMBL" id="ABD99545.1"/>
    </source>
</evidence>
<gene>
    <name evidence="2" type="ordered locus">LSL_0735</name>
</gene>
<keyword evidence="3" id="KW-1185">Reference proteome</keyword>
<name>A0JQH5_LIGS1</name>
<sequence>MKFKDHNLARIDGFKTKKGEPDKNNSKPTHIFSGNRAVRIPERGKGPAPAPKPVKKDS</sequence>
<dbReference type="STRING" id="362948.LSL_0735"/>
<dbReference type="PATRIC" id="fig|362948.14.peg.814"/>